<proteinExistence type="predicted"/>
<evidence type="ECO:0000256" key="1">
    <source>
        <dbReference type="SAM" id="MobiDB-lite"/>
    </source>
</evidence>
<feature type="compositionally biased region" description="Polar residues" evidence="1">
    <location>
        <begin position="1"/>
        <end position="10"/>
    </location>
</feature>
<accession>A0A1I7WJQ7</accession>
<name>A0A1I7WJQ7_HETBA</name>
<feature type="compositionally biased region" description="Low complexity" evidence="1">
    <location>
        <begin position="11"/>
        <end position="27"/>
    </location>
</feature>
<sequence>MSIGQSVRQDASQAAPTRRRAPAASSAMLPDHVSPKTNVTVERRASETFRLKNKSGFSTMF</sequence>
<evidence type="ECO:0000313" key="2">
    <source>
        <dbReference type="Proteomes" id="UP000095283"/>
    </source>
</evidence>
<protein>
    <submittedName>
        <fullName evidence="3">Kinesin motor domain-containing protein</fullName>
    </submittedName>
</protein>
<dbReference type="WBParaSite" id="Hba_05262">
    <property type="protein sequence ID" value="Hba_05262"/>
    <property type="gene ID" value="Hba_05262"/>
</dbReference>
<reference evidence="3" key="1">
    <citation type="submission" date="2016-11" db="UniProtKB">
        <authorList>
            <consortium name="WormBaseParasite"/>
        </authorList>
    </citation>
    <scope>IDENTIFICATION</scope>
</reference>
<dbReference type="AlphaFoldDB" id="A0A1I7WJQ7"/>
<keyword evidence="2" id="KW-1185">Reference proteome</keyword>
<organism evidence="2 3">
    <name type="scientific">Heterorhabditis bacteriophora</name>
    <name type="common">Entomopathogenic nematode worm</name>
    <dbReference type="NCBI Taxonomy" id="37862"/>
    <lineage>
        <taxon>Eukaryota</taxon>
        <taxon>Metazoa</taxon>
        <taxon>Ecdysozoa</taxon>
        <taxon>Nematoda</taxon>
        <taxon>Chromadorea</taxon>
        <taxon>Rhabditida</taxon>
        <taxon>Rhabditina</taxon>
        <taxon>Rhabditomorpha</taxon>
        <taxon>Strongyloidea</taxon>
        <taxon>Heterorhabditidae</taxon>
        <taxon>Heterorhabditis</taxon>
    </lineage>
</organism>
<evidence type="ECO:0000313" key="3">
    <source>
        <dbReference type="WBParaSite" id="Hba_05262"/>
    </source>
</evidence>
<feature type="region of interest" description="Disordered" evidence="1">
    <location>
        <begin position="1"/>
        <end position="38"/>
    </location>
</feature>
<dbReference type="Proteomes" id="UP000095283">
    <property type="component" value="Unplaced"/>
</dbReference>